<dbReference type="EMBL" id="DXCF01000003">
    <property type="protein sequence ID" value="HIZ08953.1"/>
    <property type="molecule type" value="Genomic_DNA"/>
</dbReference>
<dbReference type="GO" id="GO:0005886">
    <property type="term" value="C:plasma membrane"/>
    <property type="evidence" value="ECO:0007669"/>
    <property type="project" value="UniProtKB-SubCell"/>
</dbReference>
<gene>
    <name evidence="8" type="ORF">H9726_00560</name>
</gene>
<feature type="transmembrane region" description="Helical" evidence="6">
    <location>
        <begin position="433"/>
        <end position="466"/>
    </location>
</feature>
<keyword evidence="3 6" id="KW-0812">Transmembrane</keyword>
<reference evidence="8" key="2">
    <citation type="submission" date="2021-04" db="EMBL/GenBank/DDBJ databases">
        <authorList>
            <person name="Gilroy R."/>
        </authorList>
    </citation>
    <scope>NUCLEOTIDE SEQUENCE</scope>
    <source>
        <strain evidence="8">CHK192-19661</strain>
    </source>
</reference>
<evidence type="ECO:0000256" key="3">
    <source>
        <dbReference type="ARBA" id="ARBA00022692"/>
    </source>
</evidence>
<proteinExistence type="predicted"/>
<evidence type="ECO:0000256" key="4">
    <source>
        <dbReference type="ARBA" id="ARBA00022989"/>
    </source>
</evidence>
<feature type="transmembrane region" description="Helical" evidence="6">
    <location>
        <begin position="394"/>
        <end position="413"/>
    </location>
</feature>
<dbReference type="PANTHER" id="PTHR30619">
    <property type="entry name" value="DNA INTERNALIZATION/COMPETENCE PROTEIN COMEC/REC2"/>
    <property type="match status" value="1"/>
</dbReference>
<organism evidence="8 9">
    <name type="scientific">Candidatus Borkfalkia avicola</name>
    <dbReference type="NCBI Taxonomy" id="2838503"/>
    <lineage>
        <taxon>Bacteria</taxon>
        <taxon>Bacillati</taxon>
        <taxon>Bacillota</taxon>
        <taxon>Clostridia</taxon>
        <taxon>Christensenellales</taxon>
        <taxon>Christensenellaceae</taxon>
        <taxon>Candidatus Borkfalkia</taxon>
    </lineage>
</organism>
<feature type="transmembrane region" description="Helical" evidence="6">
    <location>
        <begin position="365"/>
        <end position="385"/>
    </location>
</feature>
<keyword evidence="2" id="KW-1003">Cell membrane</keyword>
<dbReference type="InterPro" id="IPR004477">
    <property type="entry name" value="ComEC_N"/>
</dbReference>
<dbReference type="NCBIfam" id="TIGR00360">
    <property type="entry name" value="ComEC_N-term"/>
    <property type="match status" value="1"/>
</dbReference>
<evidence type="ECO:0000256" key="1">
    <source>
        <dbReference type="ARBA" id="ARBA00004651"/>
    </source>
</evidence>
<evidence type="ECO:0000256" key="5">
    <source>
        <dbReference type="ARBA" id="ARBA00023136"/>
    </source>
</evidence>
<evidence type="ECO:0000313" key="9">
    <source>
        <dbReference type="Proteomes" id="UP000824025"/>
    </source>
</evidence>
<keyword evidence="4 6" id="KW-1133">Transmembrane helix</keyword>
<evidence type="ECO:0000256" key="6">
    <source>
        <dbReference type="SAM" id="Phobius"/>
    </source>
</evidence>
<dbReference type="PANTHER" id="PTHR30619:SF1">
    <property type="entry name" value="RECOMBINATION PROTEIN 2"/>
    <property type="match status" value="1"/>
</dbReference>
<protein>
    <submittedName>
        <fullName evidence="8">ComEC/Rec2 family competence protein</fullName>
    </submittedName>
</protein>
<evidence type="ECO:0000259" key="7">
    <source>
        <dbReference type="Pfam" id="PF03772"/>
    </source>
</evidence>
<feature type="transmembrane region" description="Helical" evidence="6">
    <location>
        <begin position="49"/>
        <end position="65"/>
    </location>
</feature>
<feature type="transmembrane region" description="Helical" evidence="6">
    <location>
        <begin position="261"/>
        <end position="282"/>
    </location>
</feature>
<feature type="transmembrane region" description="Helical" evidence="6">
    <location>
        <begin position="511"/>
        <end position="531"/>
    </location>
</feature>
<feature type="transmembrane region" description="Helical" evidence="6">
    <location>
        <begin position="21"/>
        <end position="43"/>
    </location>
</feature>
<feature type="transmembrane region" description="Helical" evidence="6">
    <location>
        <begin position="77"/>
        <end position="98"/>
    </location>
</feature>
<accession>A0A9D2IHW2</accession>
<dbReference type="Proteomes" id="UP000824025">
    <property type="component" value="Unassembled WGS sequence"/>
</dbReference>
<reference evidence="8" key="1">
    <citation type="journal article" date="2021" name="PeerJ">
        <title>Extensive microbial diversity within the chicken gut microbiome revealed by metagenomics and culture.</title>
        <authorList>
            <person name="Gilroy R."/>
            <person name="Ravi A."/>
            <person name="Getino M."/>
            <person name="Pursley I."/>
            <person name="Horton D.L."/>
            <person name="Alikhan N.F."/>
            <person name="Baker D."/>
            <person name="Gharbi K."/>
            <person name="Hall N."/>
            <person name="Watson M."/>
            <person name="Adriaenssens E.M."/>
            <person name="Foster-Nyarko E."/>
            <person name="Jarju S."/>
            <person name="Secka A."/>
            <person name="Antonio M."/>
            <person name="Oren A."/>
            <person name="Chaudhuri R.R."/>
            <person name="La Ragione R."/>
            <person name="Hildebrand F."/>
            <person name="Pallen M.J."/>
        </authorList>
    </citation>
    <scope>NUCLEOTIDE SEQUENCE</scope>
    <source>
        <strain evidence="8">CHK192-19661</strain>
    </source>
</reference>
<comment type="caution">
    <text evidence="8">The sequence shown here is derived from an EMBL/GenBank/DDBJ whole genome shotgun (WGS) entry which is preliminary data.</text>
</comment>
<evidence type="ECO:0000313" key="8">
    <source>
        <dbReference type="EMBL" id="HIZ08953.1"/>
    </source>
</evidence>
<evidence type="ECO:0000256" key="2">
    <source>
        <dbReference type="ARBA" id="ARBA00022475"/>
    </source>
</evidence>
<feature type="transmembrane region" description="Helical" evidence="6">
    <location>
        <begin position="294"/>
        <end position="310"/>
    </location>
</feature>
<comment type="subcellular location">
    <subcellularLocation>
        <location evidence="1">Cell membrane</location>
        <topology evidence="1">Multi-pass membrane protein</topology>
    </subcellularLocation>
</comment>
<keyword evidence="5 6" id="KW-0472">Membrane</keyword>
<feature type="transmembrane region" description="Helical" evidence="6">
    <location>
        <begin position="478"/>
        <end position="499"/>
    </location>
</feature>
<sequence>MTGGLTEEKRKRTEFLFRGDRIVNFRPVLFLSLGFGLGIFLSFLLGIRALWLNFLLLPALLFVLFRRLRRRPCGGLLLFFVLLFALYSLGALSFSMRISDFERDPPLTGVCTVRGTAEEVGRTESCDVITLSDLSVADGSGRLLHPGGRMKVYVYGKEGVSGIEAGMRVEFGASPDTYDVYSYGRVNASAVIGGVRYRAFASAEDFTVIGYERVGAFAAFRARIRGVLYSAMDEESASLSYAMLTGSCDSLDEDLMQNFRYGGIAHVFSVSGLHIGVIYGLLYALMKKLRLRQYVRLPVISAVLVLYAGVCGFSPSAVRAVVMCIVPMAAELFGTDCDRTNSVALAAFVVLLINPVYLFSVGFQLSLAAAAGIIVLGGHLSRLLARVRFLPRRFSSAVAVSFSAQACTFPILVDSFGYTSGLSILLNLLFVPLISAAFCVLFAFTALACIFPAAAGVLLWLPCYFLRIAVLPVTLFEFRVLLICGFSFGGVCTLLWYLFCWTATDKINLRPLPKTILCLLLCVALTAGMAVRNIPSYEGTMVADGYYGSNALIVRREGKCGLVLLGEPDEEHLGTLFLKEGIGEIDEAVILASPQTANAALPVVLRLAAVHTLYVPEEWSFPDTFQTVDVLPAGGFFSFCGAPADFIGDATLYMNFFGSDVLVCSVWDGQRLPSCDLLLAAAPDDALLSACAPASEVYFEKASGKISVYGAGSLQIGWKDDIISVKEMG</sequence>
<dbReference type="Pfam" id="PF03772">
    <property type="entry name" value="Competence"/>
    <property type="match status" value="1"/>
</dbReference>
<dbReference type="AlphaFoldDB" id="A0A9D2IHW2"/>
<dbReference type="InterPro" id="IPR052159">
    <property type="entry name" value="Competence_DNA_uptake"/>
</dbReference>
<name>A0A9D2IHW2_9FIRM</name>
<feature type="domain" description="ComEC/Rec2-related protein" evidence="7">
    <location>
        <begin position="243"/>
        <end position="495"/>
    </location>
</feature>